<dbReference type="KEGG" id="hro:HELRODRAFT_111102"/>
<evidence type="ECO:0000313" key="5">
    <source>
        <dbReference type="Proteomes" id="UP000015101"/>
    </source>
</evidence>
<dbReference type="CTD" id="20195234"/>
<dbReference type="OMA" id="HIREENM"/>
<dbReference type="STRING" id="6412.T1EF82"/>
<evidence type="ECO:0008006" key="6">
    <source>
        <dbReference type="Google" id="ProtNLM"/>
    </source>
</evidence>
<dbReference type="EMBL" id="KB096325">
    <property type="protein sequence ID" value="ESO05612.1"/>
    <property type="molecule type" value="Genomic_DNA"/>
</dbReference>
<reference evidence="4" key="3">
    <citation type="submission" date="2015-06" db="UniProtKB">
        <authorList>
            <consortium name="EnsemblMetazoa"/>
        </authorList>
    </citation>
    <scope>IDENTIFICATION</scope>
</reference>
<dbReference type="RefSeq" id="XP_009016245.1">
    <property type="nucleotide sequence ID" value="XM_009017997.1"/>
</dbReference>
<dbReference type="OrthoDB" id="78858at2759"/>
<dbReference type="EnsemblMetazoa" id="HelroT111102">
    <property type="protein sequence ID" value="HelroP111102"/>
    <property type="gene ID" value="HelroG111102"/>
</dbReference>
<evidence type="ECO:0000256" key="2">
    <source>
        <dbReference type="SAM" id="MobiDB-lite"/>
    </source>
</evidence>
<sequence length="334" mass="39666">MAESVSDLESDTSSVESVPTDLRGLPSGVLLQQLNKRVESLQQENRVLRMELDTFRYKCKSLEEENRELKKARVTIQLMAEQQEEYISNTLLKKIQALKNEKEQLARNYEQEEEFLTNDLSRKLFQLRQEKCELEVTLEKEQEYQVNKLMRRIEKLQAEVVNKQANLEQLKKDKVELENQLEQEQEALVNRLWKRMDKLEAEKRMLQQKLDQPVSAPPSPRDSQAMVVDGDAANNLVQNIQALKAEVLRLQNQLKTVQVEHKEKIVQYAEEERHIREENLRLQRKLQMEIERREQLCRHLSESESSLEMDDERFVDGWLDRCWLDGWMDGWIKC</sequence>
<dbReference type="Pfam" id="PF09755">
    <property type="entry name" value="DUF2046"/>
    <property type="match status" value="1"/>
</dbReference>
<feature type="coiled-coil region" evidence="1">
    <location>
        <begin position="233"/>
        <end position="260"/>
    </location>
</feature>
<accession>T1EF82</accession>
<dbReference type="eggNOG" id="KOG2129">
    <property type="taxonomic scope" value="Eukaryota"/>
</dbReference>
<keyword evidence="5" id="KW-1185">Reference proteome</keyword>
<keyword evidence="1" id="KW-0175">Coiled coil</keyword>
<dbReference type="PANTHER" id="PTHR15276">
    <property type="entry name" value="H4 D10S170 PROTEIN-RELATED"/>
    <property type="match status" value="1"/>
</dbReference>
<protein>
    <recommendedName>
        <fullName evidence="6">Coiled-coil domain-containing protein 6</fullName>
    </recommendedName>
</protein>
<dbReference type="Proteomes" id="UP000015101">
    <property type="component" value="Unassembled WGS sequence"/>
</dbReference>
<dbReference type="AlphaFoldDB" id="T1EF82"/>
<feature type="coiled-coil region" evidence="1">
    <location>
        <begin position="31"/>
        <end position="209"/>
    </location>
</feature>
<dbReference type="PANTHER" id="PTHR15276:SF0">
    <property type="entry name" value="COILED-COIL DOMAIN-CONTAINING PROTEIN 6"/>
    <property type="match status" value="1"/>
</dbReference>
<evidence type="ECO:0000313" key="3">
    <source>
        <dbReference type="EMBL" id="ESO05612.1"/>
    </source>
</evidence>
<name>T1EF82_HELRO</name>
<feature type="compositionally biased region" description="Acidic residues" evidence="2">
    <location>
        <begin position="1"/>
        <end position="10"/>
    </location>
</feature>
<dbReference type="EMBL" id="AMQM01003834">
    <property type="status" value="NOT_ANNOTATED_CDS"/>
    <property type="molecule type" value="Genomic_DNA"/>
</dbReference>
<feature type="region of interest" description="Disordered" evidence="2">
    <location>
        <begin position="1"/>
        <end position="21"/>
    </location>
</feature>
<reference evidence="5" key="1">
    <citation type="submission" date="2012-12" db="EMBL/GenBank/DDBJ databases">
        <authorList>
            <person name="Hellsten U."/>
            <person name="Grimwood J."/>
            <person name="Chapman J.A."/>
            <person name="Shapiro H."/>
            <person name="Aerts A."/>
            <person name="Otillar R.P."/>
            <person name="Terry A.Y."/>
            <person name="Boore J.L."/>
            <person name="Simakov O."/>
            <person name="Marletaz F."/>
            <person name="Cho S.-J."/>
            <person name="Edsinger-Gonzales E."/>
            <person name="Havlak P."/>
            <person name="Kuo D.-H."/>
            <person name="Larsson T."/>
            <person name="Lv J."/>
            <person name="Arendt D."/>
            <person name="Savage R."/>
            <person name="Osoegawa K."/>
            <person name="de Jong P."/>
            <person name="Lindberg D.R."/>
            <person name="Seaver E.C."/>
            <person name="Weisblat D.A."/>
            <person name="Putnam N.H."/>
            <person name="Grigoriev I.V."/>
            <person name="Rokhsar D.S."/>
        </authorList>
    </citation>
    <scope>NUCLEOTIDE SEQUENCE</scope>
</reference>
<reference evidence="3 5" key="2">
    <citation type="journal article" date="2013" name="Nature">
        <title>Insights into bilaterian evolution from three spiralian genomes.</title>
        <authorList>
            <person name="Simakov O."/>
            <person name="Marletaz F."/>
            <person name="Cho S.J."/>
            <person name="Edsinger-Gonzales E."/>
            <person name="Havlak P."/>
            <person name="Hellsten U."/>
            <person name="Kuo D.H."/>
            <person name="Larsson T."/>
            <person name="Lv J."/>
            <person name="Arendt D."/>
            <person name="Savage R."/>
            <person name="Osoegawa K."/>
            <person name="de Jong P."/>
            <person name="Grimwood J."/>
            <person name="Chapman J.A."/>
            <person name="Shapiro H."/>
            <person name="Aerts A."/>
            <person name="Otillar R.P."/>
            <person name="Terry A.Y."/>
            <person name="Boore J.L."/>
            <person name="Grigoriev I.V."/>
            <person name="Lindberg D.R."/>
            <person name="Seaver E.C."/>
            <person name="Weisblat D.A."/>
            <person name="Putnam N.H."/>
            <person name="Rokhsar D.S."/>
        </authorList>
    </citation>
    <scope>NUCLEOTIDE SEQUENCE</scope>
</reference>
<proteinExistence type="predicted"/>
<dbReference type="HOGENOM" id="CLU_033433_1_0_1"/>
<evidence type="ECO:0000256" key="1">
    <source>
        <dbReference type="SAM" id="Coils"/>
    </source>
</evidence>
<dbReference type="FunCoup" id="T1EF82">
    <property type="interactions" value="716"/>
</dbReference>
<dbReference type="InterPro" id="IPR019152">
    <property type="entry name" value="DUF2046"/>
</dbReference>
<evidence type="ECO:0000313" key="4">
    <source>
        <dbReference type="EnsemblMetazoa" id="HelroP111102"/>
    </source>
</evidence>
<dbReference type="InParanoid" id="T1EF82"/>
<organism evidence="4 5">
    <name type="scientific">Helobdella robusta</name>
    <name type="common">Californian leech</name>
    <dbReference type="NCBI Taxonomy" id="6412"/>
    <lineage>
        <taxon>Eukaryota</taxon>
        <taxon>Metazoa</taxon>
        <taxon>Spiralia</taxon>
        <taxon>Lophotrochozoa</taxon>
        <taxon>Annelida</taxon>
        <taxon>Clitellata</taxon>
        <taxon>Hirudinea</taxon>
        <taxon>Rhynchobdellida</taxon>
        <taxon>Glossiphoniidae</taxon>
        <taxon>Helobdella</taxon>
    </lineage>
</organism>
<dbReference type="GeneID" id="20195234"/>
<gene>
    <name evidence="4" type="primary">20195234</name>
    <name evidence="3" type="ORF">HELRODRAFT_111102</name>
</gene>